<dbReference type="Proteomes" id="UP000605201">
    <property type="component" value="Unassembled WGS sequence"/>
</dbReference>
<dbReference type="Gene3D" id="3.40.50.620">
    <property type="entry name" value="HUPs"/>
    <property type="match status" value="1"/>
</dbReference>
<evidence type="ECO:0000313" key="4">
    <source>
        <dbReference type="Proteomes" id="UP000605201"/>
    </source>
</evidence>
<dbReference type="Pfam" id="PF00582">
    <property type="entry name" value="Usp"/>
    <property type="match status" value="1"/>
</dbReference>
<dbReference type="CDD" id="cd00293">
    <property type="entry name" value="USP-like"/>
    <property type="match status" value="1"/>
</dbReference>
<dbReference type="AlphaFoldDB" id="A0A8J6TRE0"/>
<gene>
    <name evidence="3" type="ORF">H8D96_07885</name>
</gene>
<dbReference type="PANTHER" id="PTHR46268:SF6">
    <property type="entry name" value="UNIVERSAL STRESS PROTEIN UP12"/>
    <property type="match status" value="1"/>
</dbReference>
<dbReference type="InterPro" id="IPR006015">
    <property type="entry name" value="Universal_stress_UspA"/>
</dbReference>
<dbReference type="PRINTS" id="PR01438">
    <property type="entry name" value="UNVRSLSTRESS"/>
</dbReference>
<organism evidence="3 4">
    <name type="scientific">Candidatus Desulfatibia vada</name>
    <dbReference type="NCBI Taxonomy" id="2841696"/>
    <lineage>
        <taxon>Bacteria</taxon>
        <taxon>Pseudomonadati</taxon>
        <taxon>Thermodesulfobacteriota</taxon>
        <taxon>Desulfobacteria</taxon>
        <taxon>Desulfobacterales</taxon>
        <taxon>Desulfobacterales incertae sedis</taxon>
        <taxon>Candidatus Desulfatibia</taxon>
    </lineage>
</organism>
<sequence>MYKNILVPVDGSKRAEAILPHVENLARCFHTKVIFLIVEEPALMLEYDEVIDMSKYQKERSQKKKHIKAYLASLKADFYTKGIEAETLIGRGPVVKAIIDAAQRENSELVAMASHGHSGLPRTFYGSIAAGVLQRIDRPLLLIRSRTV</sequence>
<name>A0A8J6TRE0_9BACT</name>
<evidence type="ECO:0000313" key="3">
    <source>
        <dbReference type="EMBL" id="MBC8431827.1"/>
    </source>
</evidence>
<reference evidence="3 4" key="1">
    <citation type="submission" date="2020-08" db="EMBL/GenBank/DDBJ databases">
        <title>Bridging the membrane lipid divide: bacteria of the FCB group superphylum have the potential to synthesize archaeal ether lipids.</title>
        <authorList>
            <person name="Villanueva L."/>
            <person name="Von Meijenfeldt F.A.B."/>
            <person name="Westbye A.B."/>
            <person name="Yadav S."/>
            <person name="Hopmans E.C."/>
            <person name="Dutilh B.E."/>
            <person name="Sinninghe Damste J.S."/>
        </authorList>
    </citation>
    <scope>NUCLEOTIDE SEQUENCE [LARGE SCALE GENOMIC DNA]</scope>
    <source>
        <strain evidence="3">NIOZ-UU17</strain>
    </source>
</reference>
<dbReference type="InterPro" id="IPR014729">
    <property type="entry name" value="Rossmann-like_a/b/a_fold"/>
</dbReference>
<dbReference type="EMBL" id="JACNIG010000181">
    <property type="protein sequence ID" value="MBC8431827.1"/>
    <property type="molecule type" value="Genomic_DNA"/>
</dbReference>
<accession>A0A8J6TRE0</accession>
<dbReference type="PANTHER" id="PTHR46268">
    <property type="entry name" value="STRESS RESPONSE PROTEIN NHAX"/>
    <property type="match status" value="1"/>
</dbReference>
<proteinExistence type="inferred from homology"/>
<evidence type="ECO:0000256" key="1">
    <source>
        <dbReference type="ARBA" id="ARBA00008791"/>
    </source>
</evidence>
<feature type="domain" description="UspA" evidence="2">
    <location>
        <begin position="1"/>
        <end position="144"/>
    </location>
</feature>
<comment type="similarity">
    <text evidence="1">Belongs to the universal stress protein A family.</text>
</comment>
<comment type="caution">
    <text evidence="3">The sequence shown here is derived from an EMBL/GenBank/DDBJ whole genome shotgun (WGS) entry which is preliminary data.</text>
</comment>
<evidence type="ECO:0000259" key="2">
    <source>
        <dbReference type="Pfam" id="PF00582"/>
    </source>
</evidence>
<dbReference type="InterPro" id="IPR006016">
    <property type="entry name" value="UspA"/>
</dbReference>
<protein>
    <submittedName>
        <fullName evidence="3">Universal stress protein</fullName>
    </submittedName>
</protein>
<dbReference type="SUPFAM" id="SSF52402">
    <property type="entry name" value="Adenine nucleotide alpha hydrolases-like"/>
    <property type="match status" value="1"/>
</dbReference>